<keyword evidence="2 5" id="KW-0812">Transmembrane</keyword>
<dbReference type="OrthoDB" id="438211at2759"/>
<dbReference type="AlphaFoldDB" id="A0A8S1EMZ0"/>
<organism evidence="6 7">
    <name type="scientific">Caenorhabditis bovis</name>
    <dbReference type="NCBI Taxonomy" id="2654633"/>
    <lineage>
        <taxon>Eukaryota</taxon>
        <taxon>Metazoa</taxon>
        <taxon>Ecdysozoa</taxon>
        <taxon>Nematoda</taxon>
        <taxon>Chromadorea</taxon>
        <taxon>Rhabditida</taxon>
        <taxon>Rhabditina</taxon>
        <taxon>Rhabditomorpha</taxon>
        <taxon>Rhabditoidea</taxon>
        <taxon>Rhabditidae</taxon>
        <taxon>Peloderinae</taxon>
        <taxon>Caenorhabditis</taxon>
    </lineage>
</organism>
<feature type="transmembrane region" description="Helical" evidence="5">
    <location>
        <begin position="92"/>
        <end position="114"/>
    </location>
</feature>
<evidence type="ECO:0000256" key="4">
    <source>
        <dbReference type="ARBA" id="ARBA00023136"/>
    </source>
</evidence>
<accession>A0A8S1EMZ0</accession>
<evidence type="ECO:0000313" key="6">
    <source>
        <dbReference type="EMBL" id="CAB3400888.1"/>
    </source>
</evidence>
<evidence type="ECO:0000256" key="1">
    <source>
        <dbReference type="ARBA" id="ARBA00004141"/>
    </source>
</evidence>
<keyword evidence="4 5" id="KW-0472">Membrane</keyword>
<dbReference type="PANTHER" id="PTHR19282">
    <property type="entry name" value="TETRASPANIN"/>
    <property type="match status" value="1"/>
</dbReference>
<evidence type="ECO:0000256" key="5">
    <source>
        <dbReference type="SAM" id="Phobius"/>
    </source>
</evidence>
<dbReference type="Pfam" id="PF00335">
    <property type="entry name" value="Tetraspanin"/>
    <property type="match status" value="1"/>
</dbReference>
<evidence type="ECO:0000313" key="7">
    <source>
        <dbReference type="Proteomes" id="UP000494206"/>
    </source>
</evidence>
<dbReference type="InterPro" id="IPR018499">
    <property type="entry name" value="Tetraspanin/Peripherin"/>
</dbReference>
<sequence>MSIPHNRRFDNRNGVGVTKCLALILSAMAMIGSIGIIGFGIMTIVEISYSAVAIGTYDIIYGPALIVIIGILGFCLTPIGFYSIIINDSKLMVINMFGTFFIALLCIIAAVIGYNLNNYANDGRLENYMNNSLHIEYGHPDGTHIQEAWDKLQQQFKCCGTKNMEDWVFSRWYIMQRRYPRQRIPESCCASCSAMHDKYCYSFFTMPIEAASSPTFDQKMCLKASDRCNSADSSIANREICLAL</sequence>
<name>A0A8S1EMZ0_9PELO</name>
<gene>
    <name evidence="6" type="ORF">CBOVIS_LOCUS3724</name>
</gene>
<comment type="subcellular location">
    <subcellularLocation>
        <location evidence="1">Membrane</location>
        <topology evidence="1">Multi-pass membrane protein</topology>
    </subcellularLocation>
</comment>
<protein>
    <recommendedName>
        <fullName evidence="8">Tetraspanin</fullName>
    </recommendedName>
</protein>
<dbReference type="SUPFAM" id="SSF48652">
    <property type="entry name" value="Tetraspanin"/>
    <property type="match status" value="1"/>
</dbReference>
<dbReference type="GO" id="GO:0016020">
    <property type="term" value="C:membrane"/>
    <property type="evidence" value="ECO:0007669"/>
    <property type="project" value="UniProtKB-SubCell"/>
</dbReference>
<keyword evidence="3 5" id="KW-1133">Transmembrane helix</keyword>
<reference evidence="6 7" key="1">
    <citation type="submission" date="2020-04" db="EMBL/GenBank/DDBJ databases">
        <authorList>
            <person name="Laetsch R D."/>
            <person name="Stevens L."/>
            <person name="Kumar S."/>
            <person name="Blaxter L. M."/>
        </authorList>
    </citation>
    <scope>NUCLEOTIDE SEQUENCE [LARGE SCALE GENOMIC DNA]</scope>
</reference>
<dbReference type="EMBL" id="CADEPM010000002">
    <property type="protein sequence ID" value="CAB3400888.1"/>
    <property type="molecule type" value="Genomic_DNA"/>
</dbReference>
<dbReference type="CDD" id="cd03156">
    <property type="entry name" value="uroplakin_I_like_LEL"/>
    <property type="match status" value="1"/>
</dbReference>
<feature type="transmembrane region" description="Helical" evidence="5">
    <location>
        <begin position="59"/>
        <end position="85"/>
    </location>
</feature>
<dbReference type="InterPro" id="IPR008952">
    <property type="entry name" value="Tetraspanin_EC2_sf"/>
</dbReference>
<dbReference type="Proteomes" id="UP000494206">
    <property type="component" value="Unassembled WGS sequence"/>
</dbReference>
<evidence type="ECO:0000256" key="2">
    <source>
        <dbReference type="ARBA" id="ARBA00022692"/>
    </source>
</evidence>
<comment type="caution">
    <text evidence="6">The sequence shown here is derived from an EMBL/GenBank/DDBJ whole genome shotgun (WGS) entry which is preliminary data.</text>
</comment>
<feature type="transmembrane region" description="Helical" evidence="5">
    <location>
        <begin position="21"/>
        <end position="47"/>
    </location>
</feature>
<evidence type="ECO:0000256" key="3">
    <source>
        <dbReference type="ARBA" id="ARBA00022989"/>
    </source>
</evidence>
<evidence type="ECO:0008006" key="8">
    <source>
        <dbReference type="Google" id="ProtNLM"/>
    </source>
</evidence>
<proteinExistence type="predicted"/>
<dbReference type="Gene3D" id="1.10.1450.10">
    <property type="entry name" value="Tetraspanin"/>
    <property type="match status" value="1"/>
</dbReference>
<keyword evidence="7" id="KW-1185">Reference proteome</keyword>
<dbReference type="PANTHER" id="PTHR19282:SF522">
    <property type="entry name" value="TETRASPANIN"/>
    <property type="match status" value="1"/>
</dbReference>